<keyword evidence="1" id="KW-0732">Signal</keyword>
<comment type="caution">
    <text evidence="2">The sequence shown here is derived from an EMBL/GenBank/DDBJ whole genome shotgun (WGS) entry which is preliminary data.</text>
</comment>
<keyword evidence="3" id="KW-1185">Reference proteome</keyword>
<feature type="signal peptide" evidence="1">
    <location>
        <begin position="1"/>
        <end position="22"/>
    </location>
</feature>
<dbReference type="EMBL" id="CATQJL010000223">
    <property type="protein sequence ID" value="CAJ0598839.1"/>
    <property type="molecule type" value="Genomic_DNA"/>
</dbReference>
<feature type="chain" id="PRO_5041288708" evidence="1">
    <location>
        <begin position="23"/>
        <end position="58"/>
    </location>
</feature>
<dbReference type="Proteomes" id="UP001176961">
    <property type="component" value="Unassembled WGS sequence"/>
</dbReference>
<protein>
    <submittedName>
        <fullName evidence="2">Uncharacterized protein</fullName>
    </submittedName>
</protein>
<reference evidence="2" key="1">
    <citation type="submission" date="2023-07" db="EMBL/GenBank/DDBJ databases">
        <authorList>
            <consortium name="CYATHOMIX"/>
        </authorList>
    </citation>
    <scope>NUCLEOTIDE SEQUENCE</scope>
    <source>
        <strain evidence="2">N/A</strain>
    </source>
</reference>
<dbReference type="AlphaFoldDB" id="A0AA36GV30"/>
<evidence type="ECO:0000256" key="1">
    <source>
        <dbReference type="SAM" id="SignalP"/>
    </source>
</evidence>
<gene>
    <name evidence="2" type="ORF">CYNAS_LOCUS10822</name>
</gene>
<evidence type="ECO:0000313" key="2">
    <source>
        <dbReference type="EMBL" id="CAJ0598839.1"/>
    </source>
</evidence>
<organism evidence="2 3">
    <name type="scientific">Cylicocyclus nassatus</name>
    <name type="common">Nematode worm</name>
    <dbReference type="NCBI Taxonomy" id="53992"/>
    <lineage>
        <taxon>Eukaryota</taxon>
        <taxon>Metazoa</taxon>
        <taxon>Ecdysozoa</taxon>
        <taxon>Nematoda</taxon>
        <taxon>Chromadorea</taxon>
        <taxon>Rhabditida</taxon>
        <taxon>Rhabditina</taxon>
        <taxon>Rhabditomorpha</taxon>
        <taxon>Strongyloidea</taxon>
        <taxon>Strongylidae</taxon>
        <taxon>Cylicocyclus</taxon>
    </lineage>
</organism>
<accession>A0AA36GV30</accession>
<proteinExistence type="predicted"/>
<evidence type="ECO:0000313" key="3">
    <source>
        <dbReference type="Proteomes" id="UP001176961"/>
    </source>
</evidence>
<sequence length="58" mass="7121">MRFINVYFFALLVCLFHGNSRGYSIEQFCRKLCEQRLERWCFEDCKKQKGRGFDVIYK</sequence>
<name>A0AA36GV30_CYLNA</name>